<evidence type="ECO:0000313" key="1">
    <source>
        <dbReference type="EMBL" id="KFK22272.1"/>
    </source>
</evidence>
<reference evidence="2" key="1">
    <citation type="journal article" date="2015" name="Nat. Plants">
        <title>Genome expansion of Arabis alpina linked with retrotransposition and reduced symmetric DNA methylation.</title>
        <authorList>
            <person name="Willing E.M."/>
            <person name="Rawat V."/>
            <person name="Mandakova T."/>
            <person name="Maumus F."/>
            <person name="James G.V."/>
            <person name="Nordstroem K.J."/>
            <person name="Becker C."/>
            <person name="Warthmann N."/>
            <person name="Chica C."/>
            <person name="Szarzynska B."/>
            <person name="Zytnicki M."/>
            <person name="Albani M.C."/>
            <person name="Kiefer C."/>
            <person name="Bergonzi S."/>
            <person name="Castaings L."/>
            <person name="Mateos J.L."/>
            <person name="Berns M.C."/>
            <person name="Bujdoso N."/>
            <person name="Piofczyk T."/>
            <person name="de Lorenzo L."/>
            <person name="Barrero-Sicilia C."/>
            <person name="Mateos I."/>
            <person name="Piednoel M."/>
            <person name="Hagmann J."/>
            <person name="Chen-Min-Tao R."/>
            <person name="Iglesias-Fernandez R."/>
            <person name="Schuster S.C."/>
            <person name="Alonso-Blanco C."/>
            <person name="Roudier F."/>
            <person name="Carbonero P."/>
            <person name="Paz-Ares J."/>
            <person name="Davis S.J."/>
            <person name="Pecinka A."/>
            <person name="Quesneville H."/>
            <person name="Colot V."/>
            <person name="Lysak M.A."/>
            <person name="Weigel D."/>
            <person name="Coupland G."/>
            <person name="Schneeberger K."/>
        </authorList>
    </citation>
    <scope>NUCLEOTIDE SEQUENCE [LARGE SCALE GENOMIC DNA]</scope>
    <source>
        <strain evidence="2">cv. Pajares</strain>
    </source>
</reference>
<gene>
    <name evidence="1" type="ORF">AALP_AAs69811U000100</name>
</gene>
<dbReference type="AlphaFoldDB" id="A0A087FXC0"/>
<dbReference type="Proteomes" id="UP000029120">
    <property type="component" value="Unassembled WGS sequence"/>
</dbReference>
<dbReference type="eggNOG" id="ENOG502R6K5">
    <property type="taxonomic scope" value="Eukaryota"/>
</dbReference>
<dbReference type="OrthoDB" id="1072736at2759"/>
<name>A0A087FXC0_ARAAL</name>
<organism evidence="1 2">
    <name type="scientific">Arabis alpina</name>
    <name type="common">Alpine rock-cress</name>
    <dbReference type="NCBI Taxonomy" id="50452"/>
    <lineage>
        <taxon>Eukaryota</taxon>
        <taxon>Viridiplantae</taxon>
        <taxon>Streptophyta</taxon>
        <taxon>Embryophyta</taxon>
        <taxon>Tracheophyta</taxon>
        <taxon>Spermatophyta</taxon>
        <taxon>Magnoliopsida</taxon>
        <taxon>eudicotyledons</taxon>
        <taxon>Gunneridae</taxon>
        <taxon>Pentapetalae</taxon>
        <taxon>rosids</taxon>
        <taxon>malvids</taxon>
        <taxon>Brassicales</taxon>
        <taxon>Brassicaceae</taxon>
        <taxon>Arabideae</taxon>
        <taxon>Arabis</taxon>
    </lineage>
</organism>
<protein>
    <submittedName>
        <fullName evidence="1">Uncharacterized protein</fullName>
    </submittedName>
</protein>
<dbReference type="Gramene" id="KFK22272">
    <property type="protein sequence ID" value="KFK22272"/>
    <property type="gene ID" value="AALP_AAs69811U000100"/>
</dbReference>
<proteinExistence type="predicted"/>
<accession>A0A087FXC0</accession>
<keyword evidence="2" id="KW-1185">Reference proteome</keyword>
<evidence type="ECO:0000313" key="2">
    <source>
        <dbReference type="Proteomes" id="UP000029120"/>
    </source>
</evidence>
<dbReference type="EMBL" id="KL990894">
    <property type="protein sequence ID" value="KFK22272.1"/>
    <property type="molecule type" value="Genomic_DNA"/>
</dbReference>
<sequence>MDSGSGHVQQIENYVNFEGVLGLETEAEMLKKLQDCLEPLRENQIQVDRFTVADMQNLGFMSRQMVKHVRVLTTIPYKEVRDSVLLKANSLRLCPLSHEMISLRHIVEVCRWIKTESGIKALVEVQRNEKLKRRATAKGRTLAEACMIRAMNAQFAEYTDEIKEADRRKSLEPYWIMREEEFSAIRNKYWPASTFHISNIVNEESILDFCRKDQGVKSRLIEYVKGLIGGEKKIYPHRKVEVLRVVLAGMEDGTDVVQASCEGQSSTMNGKKRSDATVLGYGEEPLLKTRKK</sequence>